<dbReference type="InterPro" id="IPR052952">
    <property type="entry name" value="MFS-Transporter"/>
</dbReference>
<dbReference type="InterPro" id="IPR036259">
    <property type="entry name" value="MFS_trans_sf"/>
</dbReference>
<dbReference type="PANTHER" id="PTHR23527">
    <property type="entry name" value="BLL3282 PROTEIN"/>
    <property type="match status" value="1"/>
</dbReference>
<comment type="caution">
    <text evidence="2">The sequence shown here is derived from an EMBL/GenBank/DDBJ whole genome shotgun (WGS) entry which is preliminary data.</text>
</comment>
<feature type="transmembrane region" description="Helical" evidence="1">
    <location>
        <begin position="53"/>
        <end position="73"/>
    </location>
</feature>
<name>A0A9X9A681_BACCE</name>
<keyword evidence="1" id="KW-0472">Membrane</keyword>
<evidence type="ECO:0000313" key="3">
    <source>
        <dbReference type="Proteomes" id="UP000308444"/>
    </source>
</evidence>
<accession>A0A9X9A681</accession>
<dbReference type="Proteomes" id="UP000308444">
    <property type="component" value="Unassembled WGS sequence"/>
</dbReference>
<dbReference type="SUPFAM" id="SSF103473">
    <property type="entry name" value="MFS general substrate transporter"/>
    <property type="match status" value="1"/>
</dbReference>
<keyword evidence="1" id="KW-0812">Transmembrane</keyword>
<dbReference type="EMBL" id="SZOH01002190">
    <property type="protein sequence ID" value="TKI96373.1"/>
    <property type="molecule type" value="Genomic_DNA"/>
</dbReference>
<dbReference type="AlphaFoldDB" id="A0A9X9A681"/>
<gene>
    <name evidence="2" type="ORF">FC695_26255</name>
</gene>
<feature type="non-terminal residue" evidence="2">
    <location>
        <position position="76"/>
    </location>
</feature>
<reference evidence="2 3" key="1">
    <citation type="journal article" date="2019" name="Environ. Microbiol.">
        <title>An active ?-lactamase is a part of an orchestrated cell wall stress resistance network of Bacillus subtilis and related rhizosphere species.</title>
        <authorList>
            <person name="Bucher T."/>
            <person name="Keren-Paz A."/>
            <person name="Hausser J."/>
            <person name="Olender T."/>
            <person name="Cytryn E."/>
            <person name="Kolodkin-Gal I."/>
        </authorList>
    </citation>
    <scope>NUCLEOTIDE SEQUENCE [LARGE SCALE GENOMIC DNA]</scope>
    <source>
        <strain evidence="2 3">I32</strain>
    </source>
</reference>
<organism evidence="2 3">
    <name type="scientific">Bacillus cereus</name>
    <dbReference type="NCBI Taxonomy" id="1396"/>
    <lineage>
        <taxon>Bacteria</taxon>
        <taxon>Bacillati</taxon>
        <taxon>Bacillota</taxon>
        <taxon>Bacilli</taxon>
        <taxon>Bacillales</taxon>
        <taxon>Bacillaceae</taxon>
        <taxon>Bacillus</taxon>
        <taxon>Bacillus cereus group</taxon>
    </lineage>
</organism>
<sequence>MGGDGGIIVLMEERVNSTYKWVMLIFATVAQTTATLITYGVGAFALFWKEEYALTNTEIGLLVSVVNIGPLFCRLF</sequence>
<evidence type="ECO:0000313" key="2">
    <source>
        <dbReference type="EMBL" id="TKI96373.1"/>
    </source>
</evidence>
<keyword evidence="1" id="KW-1133">Transmembrane helix</keyword>
<evidence type="ECO:0000256" key="1">
    <source>
        <dbReference type="SAM" id="Phobius"/>
    </source>
</evidence>
<dbReference type="PANTHER" id="PTHR23527:SF1">
    <property type="entry name" value="BLL3282 PROTEIN"/>
    <property type="match status" value="1"/>
</dbReference>
<protein>
    <submittedName>
        <fullName evidence="2">MFS transporter</fullName>
    </submittedName>
</protein>
<feature type="transmembrane region" description="Helical" evidence="1">
    <location>
        <begin position="21"/>
        <end position="47"/>
    </location>
</feature>
<proteinExistence type="predicted"/>